<dbReference type="SUPFAM" id="SSF75005">
    <property type="entry name" value="Arabinanase/levansucrase/invertase"/>
    <property type="match status" value="1"/>
</dbReference>
<dbReference type="EMBL" id="WUEZ01000033">
    <property type="protein sequence ID" value="NEI37259.1"/>
    <property type="molecule type" value="Genomic_DNA"/>
</dbReference>
<dbReference type="RefSeq" id="WP_164578187.1">
    <property type="nucleotide sequence ID" value="NZ_WUEZ01000033.1"/>
</dbReference>
<dbReference type="Gene3D" id="2.115.10.20">
    <property type="entry name" value="Glycosyl hydrolase domain, family 43"/>
    <property type="match status" value="1"/>
</dbReference>
<name>A0A6P0BBK7_RHILE</name>
<dbReference type="InterPro" id="IPR023296">
    <property type="entry name" value="Glyco_hydro_beta-prop_sf"/>
</dbReference>
<protein>
    <recommendedName>
        <fullName evidence="3">Glycosyl hydrolase family 32 N-terminal domain-containing protein</fullName>
    </recommendedName>
</protein>
<accession>A0A6P0BBK7</accession>
<comment type="caution">
    <text evidence="1">The sequence shown here is derived from an EMBL/GenBank/DDBJ whole genome shotgun (WGS) entry which is preliminary data.</text>
</comment>
<evidence type="ECO:0000313" key="1">
    <source>
        <dbReference type="EMBL" id="NEI37259.1"/>
    </source>
</evidence>
<evidence type="ECO:0000313" key="2">
    <source>
        <dbReference type="Proteomes" id="UP000471560"/>
    </source>
</evidence>
<sequence length="313" mass="35173">MTGTWIKTGLLFKPSGVHPKLRSHAANPLALHLERDTYRVFFSGRDSENRSSVGAVDINLLTREVVHEHKQPFLIHGPDGSFFEAGISIGNCYYAGPQRYMLFMGWQRPPGGHWRGDIGRIKVRPDLTLELDADVAFMASDEEDSVSLSYPWVEKTDSGTFRMWYGSTVTWDAGNGEMLHVIKSASSRDGHIWHKEGTAIPYEIGKAQAFSRPTVLIDAVCGYRMWFSYRSGQGEAYRIGYSESRDGIAWILKLDQAGIDVSENGWDSTMIEYPYVFQHGDNTYMLYNGDSFGKTGFGLAVLDDNKVERSDSI</sequence>
<evidence type="ECO:0008006" key="3">
    <source>
        <dbReference type="Google" id="ProtNLM"/>
    </source>
</evidence>
<dbReference type="AlphaFoldDB" id="A0A6P0BBK7"/>
<proteinExistence type="predicted"/>
<gene>
    <name evidence="1" type="ORF">GR204_25335</name>
</gene>
<dbReference type="Proteomes" id="UP000471560">
    <property type="component" value="Unassembled WGS sequence"/>
</dbReference>
<dbReference type="PANTHER" id="PTHR35279:SF1">
    <property type="entry name" value="ARABINANASE_LEVANSUCRASE_INVERTASE"/>
    <property type="match status" value="1"/>
</dbReference>
<reference evidence="1 2" key="1">
    <citation type="submission" date="2019-12" db="EMBL/GenBank/DDBJ databases">
        <title>Rhizobium genotypes associated with high levels of biological nitrogen fixation by grain legumes in a temperate-maritime cropping system.</title>
        <authorList>
            <person name="Maluk M."/>
            <person name="Francesc Ferrando Molina F."/>
            <person name="Lopez Del Egido L."/>
            <person name="Lafos M."/>
            <person name="Langarica-Fuentes A."/>
            <person name="Gebre Yohannes G."/>
            <person name="Young M.W."/>
            <person name="Martin P."/>
            <person name="Gantlett R."/>
            <person name="Kenicer G."/>
            <person name="Hawes C."/>
            <person name="Begg G.S."/>
            <person name="Quilliam R.S."/>
            <person name="Squire G.R."/>
            <person name="Poole P.S."/>
            <person name="Young P.W."/>
            <person name="Iannetta P.M."/>
            <person name="James E.K."/>
        </authorList>
    </citation>
    <scope>NUCLEOTIDE SEQUENCE [LARGE SCALE GENOMIC DNA]</scope>
    <source>
        <strain evidence="1 2">JHI1096</strain>
    </source>
</reference>
<dbReference type="PANTHER" id="PTHR35279">
    <property type="match status" value="1"/>
</dbReference>
<organism evidence="1 2">
    <name type="scientific">Rhizobium leguminosarum</name>
    <dbReference type="NCBI Taxonomy" id="384"/>
    <lineage>
        <taxon>Bacteria</taxon>
        <taxon>Pseudomonadati</taxon>
        <taxon>Pseudomonadota</taxon>
        <taxon>Alphaproteobacteria</taxon>
        <taxon>Hyphomicrobiales</taxon>
        <taxon>Rhizobiaceae</taxon>
        <taxon>Rhizobium/Agrobacterium group</taxon>
        <taxon>Rhizobium</taxon>
    </lineage>
</organism>